<dbReference type="PROSITE" id="PS00211">
    <property type="entry name" value="ABC_TRANSPORTER_1"/>
    <property type="match status" value="1"/>
</dbReference>
<dbReference type="PROSITE" id="PS50893">
    <property type="entry name" value="ABC_TRANSPORTER_2"/>
    <property type="match status" value="1"/>
</dbReference>
<keyword evidence="2" id="KW-0813">Transport</keyword>
<reference evidence="9 10" key="1">
    <citation type="submission" date="2021-01" db="EMBL/GenBank/DDBJ databases">
        <title>Whole genome shotgun sequence of Verrucosispora andamanensis NBRC 109075.</title>
        <authorList>
            <person name="Komaki H."/>
            <person name="Tamura T."/>
        </authorList>
    </citation>
    <scope>NUCLEOTIDE SEQUENCE [LARGE SCALE GENOMIC DNA]</scope>
    <source>
        <strain evidence="9 10">NBRC 109075</strain>
    </source>
</reference>
<dbReference type="InterPro" id="IPR050763">
    <property type="entry name" value="ABC_transporter_ATP-binding"/>
</dbReference>
<dbReference type="PANTHER" id="PTHR42711">
    <property type="entry name" value="ABC TRANSPORTER ATP-BINDING PROTEIN"/>
    <property type="match status" value="1"/>
</dbReference>
<proteinExistence type="inferred from homology"/>
<organism evidence="9 10">
    <name type="scientific">Micromonospora andamanensis</name>
    <dbReference type="NCBI Taxonomy" id="1287068"/>
    <lineage>
        <taxon>Bacteria</taxon>
        <taxon>Bacillati</taxon>
        <taxon>Actinomycetota</taxon>
        <taxon>Actinomycetes</taxon>
        <taxon>Micromonosporales</taxon>
        <taxon>Micromonosporaceae</taxon>
        <taxon>Micromonospora</taxon>
    </lineage>
</organism>
<keyword evidence="3" id="KW-0547">Nucleotide-binding</keyword>
<protein>
    <submittedName>
        <fullName evidence="9">ABC transporter</fullName>
    </submittedName>
</protein>
<dbReference type="InterPro" id="IPR003439">
    <property type="entry name" value="ABC_transporter-like_ATP-bd"/>
</dbReference>
<evidence type="ECO:0000313" key="9">
    <source>
        <dbReference type="EMBL" id="GIJ09767.1"/>
    </source>
</evidence>
<gene>
    <name evidence="9" type="ORF">Van01_29810</name>
</gene>
<dbReference type="PANTHER" id="PTHR42711:SF5">
    <property type="entry name" value="ABC TRANSPORTER ATP-BINDING PROTEIN NATA"/>
    <property type="match status" value="1"/>
</dbReference>
<dbReference type="InterPro" id="IPR025302">
    <property type="entry name" value="DrrA1/2-like_C"/>
</dbReference>
<dbReference type="InterPro" id="IPR027417">
    <property type="entry name" value="P-loop_NTPase"/>
</dbReference>
<dbReference type="SUPFAM" id="SSF52540">
    <property type="entry name" value="P-loop containing nucleoside triphosphate hydrolases"/>
    <property type="match status" value="1"/>
</dbReference>
<comment type="caution">
    <text evidence="9">The sequence shown here is derived from an EMBL/GenBank/DDBJ whole genome shotgun (WGS) entry which is preliminary data.</text>
</comment>
<dbReference type="Pfam" id="PF13732">
    <property type="entry name" value="DrrA1-3_C"/>
    <property type="match status" value="1"/>
</dbReference>
<feature type="region of interest" description="Disordered" evidence="7">
    <location>
        <begin position="313"/>
        <end position="337"/>
    </location>
</feature>
<dbReference type="InterPro" id="IPR005894">
    <property type="entry name" value="DrrA"/>
</dbReference>
<evidence type="ECO:0000256" key="5">
    <source>
        <dbReference type="ARBA" id="ARBA00023251"/>
    </source>
</evidence>
<evidence type="ECO:0000259" key="8">
    <source>
        <dbReference type="PROSITE" id="PS50893"/>
    </source>
</evidence>
<evidence type="ECO:0000256" key="7">
    <source>
        <dbReference type="SAM" id="MobiDB-lite"/>
    </source>
</evidence>
<sequence>MSIIEANELTRTFRSGRQSVAAVRGVNLRVEAGEIVGFLGPNGAGKTTTLRMLTTLLRPTSGTARIAGADLATAPREVRRRIGYVAQYGGTDPNALVDEELFLQARLYRIPAAPARRRVAELLEQLDLGGLDKRPVGSLSGGQRRRLDIALGLVHDPQVVFLDEPTAGLDPHSRNNLWEHTRRLREDHGTTVFLTTHYLDEADALCDRILVIDHGRIVAEDTPANLKRQLAADVLTVEVVGDPAAGQRLLAGLPGVRQATVTSTGGIQVTLADAEQGITDVITALSGAGIGVRALQLARASLDDVFLSLTGRELRDDPQDRQSPIPTTEGADHVPAR</sequence>
<dbReference type="EMBL" id="BOOZ01000014">
    <property type="protein sequence ID" value="GIJ09767.1"/>
    <property type="molecule type" value="Genomic_DNA"/>
</dbReference>
<evidence type="ECO:0000256" key="3">
    <source>
        <dbReference type="ARBA" id="ARBA00022741"/>
    </source>
</evidence>
<keyword evidence="5" id="KW-0046">Antibiotic resistance</keyword>
<dbReference type="Pfam" id="PF00005">
    <property type="entry name" value="ABC_tran"/>
    <property type="match status" value="1"/>
</dbReference>
<dbReference type="InterPro" id="IPR003593">
    <property type="entry name" value="AAA+_ATPase"/>
</dbReference>
<comment type="similarity">
    <text evidence="6">Belongs to the ABC transporter superfamily. Drug exporter-1 (DrugE1) (TC 3.A.1.105) family.</text>
</comment>
<evidence type="ECO:0000256" key="4">
    <source>
        <dbReference type="ARBA" id="ARBA00022840"/>
    </source>
</evidence>
<keyword evidence="4" id="KW-0067">ATP-binding</keyword>
<dbReference type="InterPro" id="IPR017871">
    <property type="entry name" value="ABC_transporter-like_CS"/>
</dbReference>
<evidence type="ECO:0000256" key="1">
    <source>
        <dbReference type="ARBA" id="ARBA00004413"/>
    </source>
</evidence>
<accession>A0ABQ4HVU3</accession>
<name>A0ABQ4HVU3_9ACTN</name>
<evidence type="ECO:0000256" key="6">
    <source>
        <dbReference type="ARBA" id="ARBA00049985"/>
    </source>
</evidence>
<dbReference type="Proteomes" id="UP000647017">
    <property type="component" value="Unassembled WGS sequence"/>
</dbReference>
<evidence type="ECO:0000313" key="10">
    <source>
        <dbReference type="Proteomes" id="UP000647017"/>
    </source>
</evidence>
<evidence type="ECO:0000256" key="2">
    <source>
        <dbReference type="ARBA" id="ARBA00022448"/>
    </source>
</evidence>
<dbReference type="Gene3D" id="3.40.50.300">
    <property type="entry name" value="P-loop containing nucleotide triphosphate hydrolases"/>
    <property type="match status" value="1"/>
</dbReference>
<keyword evidence="10" id="KW-1185">Reference proteome</keyword>
<feature type="domain" description="ABC transporter" evidence="8">
    <location>
        <begin position="4"/>
        <end position="239"/>
    </location>
</feature>
<comment type="subcellular location">
    <subcellularLocation>
        <location evidence="1">Cell membrane</location>
        <topology evidence="1">Peripheral membrane protein</topology>
        <orientation evidence="1">Cytoplasmic side</orientation>
    </subcellularLocation>
</comment>
<dbReference type="SMART" id="SM00382">
    <property type="entry name" value="AAA"/>
    <property type="match status" value="1"/>
</dbReference>
<dbReference type="NCBIfam" id="TIGR01188">
    <property type="entry name" value="drrA"/>
    <property type="match status" value="1"/>
</dbReference>